<feature type="compositionally biased region" description="Basic and acidic residues" evidence="1">
    <location>
        <begin position="404"/>
        <end position="434"/>
    </location>
</feature>
<dbReference type="PROSITE" id="PS50858">
    <property type="entry name" value="BSD"/>
    <property type="match status" value="1"/>
</dbReference>
<feature type="region of interest" description="Disordered" evidence="1">
    <location>
        <begin position="328"/>
        <end position="511"/>
    </location>
</feature>
<dbReference type="PANTHER" id="PTHR16019:SF5">
    <property type="entry name" value="BSD DOMAIN-CONTAINING PROTEIN 1"/>
    <property type="match status" value="1"/>
</dbReference>
<dbReference type="EMBL" id="JAYKXN010000006">
    <property type="protein sequence ID" value="KAK7277678.1"/>
    <property type="molecule type" value="Genomic_DNA"/>
</dbReference>
<dbReference type="SMART" id="SM00751">
    <property type="entry name" value="BSD"/>
    <property type="match status" value="1"/>
</dbReference>
<dbReference type="Pfam" id="PF03909">
    <property type="entry name" value="BSD"/>
    <property type="match status" value="1"/>
</dbReference>
<proteinExistence type="predicted"/>
<feature type="compositionally biased region" description="Acidic residues" evidence="1">
    <location>
        <begin position="491"/>
        <end position="511"/>
    </location>
</feature>
<dbReference type="GO" id="GO:0005737">
    <property type="term" value="C:cytoplasm"/>
    <property type="evidence" value="ECO:0007669"/>
    <property type="project" value="TreeGrafter"/>
</dbReference>
<feature type="region of interest" description="Disordered" evidence="1">
    <location>
        <begin position="1"/>
        <end position="42"/>
    </location>
</feature>
<keyword evidence="4" id="KW-1185">Reference proteome</keyword>
<protein>
    <recommendedName>
        <fullName evidence="2">BSD domain-containing protein</fullName>
    </recommendedName>
</protein>
<feature type="region of interest" description="Disordered" evidence="1">
    <location>
        <begin position="67"/>
        <end position="107"/>
    </location>
</feature>
<reference evidence="3 4" key="1">
    <citation type="submission" date="2024-01" db="EMBL/GenBank/DDBJ databases">
        <title>The genomes of 5 underutilized Papilionoideae crops provide insights into root nodulation and disease resistance.</title>
        <authorList>
            <person name="Yuan L."/>
        </authorList>
    </citation>
    <scope>NUCLEOTIDE SEQUENCE [LARGE SCALE GENOMIC DNA]</scope>
    <source>
        <strain evidence="3">LY-2023</strain>
        <tissue evidence="3">Leaf</tissue>
    </source>
</reference>
<evidence type="ECO:0000256" key="1">
    <source>
        <dbReference type="SAM" id="MobiDB-lite"/>
    </source>
</evidence>
<dbReference type="InterPro" id="IPR035925">
    <property type="entry name" value="BSD_dom_sf"/>
</dbReference>
<dbReference type="InterPro" id="IPR005607">
    <property type="entry name" value="BSD_dom"/>
</dbReference>
<feature type="compositionally biased region" description="Acidic residues" evidence="1">
    <location>
        <begin position="452"/>
        <end position="463"/>
    </location>
</feature>
<feature type="compositionally biased region" description="Basic and acidic residues" evidence="1">
    <location>
        <begin position="353"/>
        <end position="389"/>
    </location>
</feature>
<sequence length="511" mass="56949">MACKETPCNEERKDRDIPQVVTLLRRISTPPAKNEMDEDADKTPINYTSNLCPLLSLLSMNFFKSVFSDDPDPPQPQSGSNNAPHDNHSDSDSSPTEPRSAADNSDGWNFGGLIKTLTSKSESIIETYRRDLQEFGTGLRKEIEVAQGSIGTVGHVIDEFGNTVVKGTAQIISQGKDAILAIDLDSDSDNGGGSVSSARSLDSKRYSRFEAQVLAIQGDVNTYSEEPEDLNEFHEWKSGFSLEEKSAEKESLLRENEAMESVYNRFVPNTVDGETFWYRYYYKVYKLKKAEDVRARLVKGISREDEDLSWDVEEDDNEDEEIEVQPELGVDTQLQINSNEVGTKGLSVEDEFKEEKREILLQKNEPGDKTDKGKSVEESSQVEKSEVVHEVGGGSKESNDEECVDKSQVDDGVKKNDPAAEFDEKVVMGREESCSKNNKSSVVQSQHSAKEEEGEELGWDDIGDLTGIDDKKATQGGSMSNVDLRKRLSVAEEEEDLSWDIEDDDDEPTKA</sequence>
<dbReference type="Proteomes" id="UP001359559">
    <property type="component" value="Unassembled WGS sequence"/>
</dbReference>
<dbReference type="SUPFAM" id="SSF140383">
    <property type="entry name" value="BSD domain-like"/>
    <property type="match status" value="1"/>
</dbReference>
<name>A0AAN9FRG2_CLITE</name>
<feature type="compositionally biased region" description="Polar residues" evidence="1">
    <location>
        <begin position="332"/>
        <end position="341"/>
    </location>
</feature>
<evidence type="ECO:0000313" key="3">
    <source>
        <dbReference type="EMBL" id="KAK7277678.1"/>
    </source>
</evidence>
<evidence type="ECO:0000313" key="4">
    <source>
        <dbReference type="Proteomes" id="UP001359559"/>
    </source>
</evidence>
<dbReference type="InterPro" id="IPR051494">
    <property type="entry name" value="BSD_domain-containing"/>
</dbReference>
<feature type="compositionally biased region" description="Polar residues" evidence="1">
    <location>
        <begin position="435"/>
        <end position="447"/>
    </location>
</feature>
<feature type="domain" description="BSD" evidence="2">
    <location>
        <begin position="236"/>
        <end position="288"/>
    </location>
</feature>
<comment type="caution">
    <text evidence="3">The sequence shown here is derived from an EMBL/GenBank/DDBJ whole genome shotgun (WGS) entry which is preliminary data.</text>
</comment>
<dbReference type="Gene3D" id="1.10.3970.10">
    <property type="entry name" value="BSD domain"/>
    <property type="match status" value="1"/>
</dbReference>
<accession>A0AAN9FRG2</accession>
<gene>
    <name evidence="3" type="ORF">RJT34_22693</name>
</gene>
<organism evidence="3 4">
    <name type="scientific">Clitoria ternatea</name>
    <name type="common">Butterfly pea</name>
    <dbReference type="NCBI Taxonomy" id="43366"/>
    <lineage>
        <taxon>Eukaryota</taxon>
        <taxon>Viridiplantae</taxon>
        <taxon>Streptophyta</taxon>
        <taxon>Embryophyta</taxon>
        <taxon>Tracheophyta</taxon>
        <taxon>Spermatophyta</taxon>
        <taxon>Magnoliopsida</taxon>
        <taxon>eudicotyledons</taxon>
        <taxon>Gunneridae</taxon>
        <taxon>Pentapetalae</taxon>
        <taxon>rosids</taxon>
        <taxon>fabids</taxon>
        <taxon>Fabales</taxon>
        <taxon>Fabaceae</taxon>
        <taxon>Papilionoideae</taxon>
        <taxon>50 kb inversion clade</taxon>
        <taxon>NPAAA clade</taxon>
        <taxon>indigoferoid/millettioid clade</taxon>
        <taxon>Phaseoleae</taxon>
        <taxon>Clitoria</taxon>
    </lineage>
</organism>
<evidence type="ECO:0000259" key="2">
    <source>
        <dbReference type="PROSITE" id="PS50858"/>
    </source>
</evidence>
<dbReference type="PANTHER" id="PTHR16019">
    <property type="entry name" value="SYNAPSE-ASSOCIATED PROTEIN"/>
    <property type="match status" value="1"/>
</dbReference>
<dbReference type="AlphaFoldDB" id="A0AAN9FRG2"/>
<feature type="compositionally biased region" description="Basic and acidic residues" evidence="1">
    <location>
        <begin position="7"/>
        <end position="17"/>
    </location>
</feature>